<keyword evidence="3" id="KW-1185">Reference proteome</keyword>
<dbReference type="Proteomes" id="UP001555826">
    <property type="component" value="Unassembled WGS sequence"/>
</dbReference>
<proteinExistence type="predicted"/>
<evidence type="ECO:0000256" key="1">
    <source>
        <dbReference type="SAM" id="MobiDB-lite"/>
    </source>
</evidence>
<dbReference type="Gene3D" id="3.40.50.2000">
    <property type="entry name" value="Glycogen Phosphorylase B"/>
    <property type="match status" value="2"/>
</dbReference>
<sequence length="424" mass="45340">MASPTGPNPLPDDTSEAGPAVAYLVSEYPTLSHAFIENEVEALRAAGVRVHTFSVRPTSPAQHRSDRSRDEAATTTVLLDRARVREAAGAGLAAARRPRGLVAGLALAARSGPAAVKGRVWQGFYLAEAAVLLEEMRRLGLRHLHVHFANNGADVARLVVAMGRAQDGPDSGWRWTMSMHGPTEFEAVDAFDLPAKVRSADAVACISDFCRGQLMRHTSPEHWRKLGLVRMAVDVDRFGDRTSDRAGRPAGPLRILFVGRLVPEKGPSVLLDAVAHLRSAPDPLDVEVRIVGAGPLADELRRQSVDQGTADRVTLVGPLGNEELPDQYAWADVFCLPSFAEGVPVVLMEAMATGLPVVTTAIAGIPELVRDGVTGRLVPPGRVDQLASTSWRRPCATWRTTPPTAGAHSVRPPAPGCARSSGRR</sequence>
<keyword evidence="2" id="KW-0808">Transferase</keyword>
<feature type="region of interest" description="Disordered" evidence="1">
    <location>
        <begin position="399"/>
        <end position="424"/>
    </location>
</feature>
<protein>
    <submittedName>
        <fullName evidence="2">Glycosyltransferase</fullName>
        <ecNumber evidence="2">2.4.-.-</ecNumber>
    </submittedName>
</protein>
<reference evidence="2 3" key="1">
    <citation type="submission" date="2024-07" db="EMBL/GenBank/DDBJ databases">
        <authorList>
            <person name="Thanompreechachai J."/>
            <person name="Duangmal K."/>
        </authorList>
    </citation>
    <scope>NUCLEOTIDE SEQUENCE [LARGE SCALE GENOMIC DNA]</scope>
    <source>
        <strain evidence="2 3">KCTC 19886</strain>
    </source>
</reference>
<dbReference type="InterPro" id="IPR050194">
    <property type="entry name" value="Glycosyltransferase_grp1"/>
</dbReference>
<evidence type="ECO:0000313" key="2">
    <source>
        <dbReference type="EMBL" id="MEW9265910.1"/>
    </source>
</evidence>
<accession>A0ABV3P8F8</accession>
<dbReference type="EC" id="2.4.-.-" evidence="2"/>
<dbReference type="PANTHER" id="PTHR45947:SF3">
    <property type="entry name" value="SULFOQUINOVOSYL TRANSFERASE SQD2"/>
    <property type="match status" value="1"/>
</dbReference>
<name>A0ABV3P8F8_9ACTN</name>
<gene>
    <name evidence="2" type="ORF">AB1207_14220</name>
</gene>
<dbReference type="GO" id="GO:0016757">
    <property type="term" value="F:glycosyltransferase activity"/>
    <property type="evidence" value="ECO:0007669"/>
    <property type="project" value="UniProtKB-KW"/>
</dbReference>
<evidence type="ECO:0000313" key="3">
    <source>
        <dbReference type="Proteomes" id="UP001555826"/>
    </source>
</evidence>
<organism evidence="2 3">
    <name type="scientific">Kineococcus endophyticus</name>
    <dbReference type="NCBI Taxonomy" id="1181883"/>
    <lineage>
        <taxon>Bacteria</taxon>
        <taxon>Bacillati</taxon>
        <taxon>Actinomycetota</taxon>
        <taxon>Actinomycetes</taxon>
        <taxon>Kineosporiales</taxon>
        <taxon>Kineosporiaceae</taxon>
        <taxon>Kineococcus</taxon>
    </lineage>
</organism>
<comment type="caution">
    <text evidence="2">The sequence shown here is derived from an EMBL/GenBank/DDBJ whole genome shotgun (WGS) entry which is preliminary data.</text>
</comment>
<dbReference type="EMBL" id="JBFNQN010000009">
    <property type="protein sequence ID" value="MEW9265910.1"/>
    <property type="molecule type" value="Genomic_DNA"/>
</dbReference>
<dbReference type="SUPFAM" id="SSF53756">
    <property type="entry name" value="UDP-Glycosyltransferase/glycogen phosphorylase"/>
    <property type="match status" value="1"/>
</dbReference>
<dbReference type="Pfam" id="PF13692">
    <property type="entry name" value="Glyco_trans_1_4"/>
    <property type="match status" value="1"/>
</dbReference>
<dbReference type="RefSeq" id="WP_367639039.1">
    <property type="nucleotide sequence ID" value="NZ_JBFNQN010000009.1"/>
</dbReference>
<dbReference type="PANTHER" id="PTHR45947">
    <property type="entry name" value="SULFOQUINOVOSYL TRANSFERASE SQD2"/>
    <property type="match status" value="1"/>
</dbReference>
<keyword evidence="2" id="KW-0328">Glycosyltransferase</keyword>